<dbReference type="Proteomes" id="UP000011728">
    <property type="component" value="Chromosome"/>
</dbReference>
<dbReference type="RefSeq" id="WP_015394406.1">
    <property type="nucleotide sequence ID" value="NC_020291.1"/>
</dbReference>
<dbReference type="KEGG" id="csr:Cspa_c43420"/>
<gene>
    <name evidence="1" type="ORF">Cspa_c43420</name>
</gene>
<dbReference type="PATRIC" id="fig|931276.5.peg.4374"/>
<proteinExistence type="predicted"/>
<dbReference type="InterPro" id="IPR018680">
    <property type="entry name" value="DUF2164"/>
</dbReference>
<name>M1LXU5_9CLOT</name>
<dbReference type="Pfam" id="PF09932">
    <property type="entry name" value="DUF2164"/>
    <property type="match status" value="1"/>
</dbReference>
<dbReference type="HOGENOM" id="CLU_157964_0_0_9"/>
<organism evidence="1 2">
    <name type="scientific">Clostridium saccharoperbutylacetonicum N1-4(HMT)</name>
    <dbReference type="NCBI Taxonomy" id="931276"/>
    <lineage>
        <taxon>Bacteria</taxon>
        <taxon>Bacillati</taxon>
        <taxon>Bacillota</taxon>
        <taxon>Clostridia</taxon>
        <taxon>Eubacteriales</taxon>
        <taxon>Clostridiaceae</taxon>
        <taxon>Clostridium</taxon>
    </lineage>
</organism>
<evidence type="ECO:0008006" key="3">
    <source>
        <dbReference type="Google" id="ProtNLM"/>
    </source>
</evidence>
<reference evidence="1 2" key="1">
    <citation type="submission" date="2013-02" db="EMBL/GenBank/DDBJ databases">
        <title>Genome sequence of Clostridium saccharoperbutylacetonicum N1-4(HMT).</title>
        <authorList>
            <person name="Poehlein A."/>
            <person name="Daniel R."/>
        </authorList>
    </citation>
    <scope>NUCLEOTIDE SEQUENCE [LARGE SCALE GENOMIC DNA]</scope>
    <source>
        <strain evidence="2">N1-4(HMT)</strain>
    </source>
</reference>
<sequence length="78" mass="9288">MSDKNKIKITKEQREDMITSIKEYFSTEREEEIGDLASSKILDFIIDELAIEFYNQGVYDSYKYMTRSIDDLLSIQKY</sequence>
<dbReference type="STRING" id="36745.CLSAP_41090"/>
<dbReference type="EMBL" id="CP004121">
    <property type="protein sequence ID" value="AGF58095.1"/>
    <property type="molecule type" value="Genomic_DNA"/>
</dbReference>
<dbReference type="AlphaFoldDB" id="M1LXU5"/>
<dbReference type="OrthoDB" id="573733at2"/>
<accession>M1LXU5</accession>
<dbReference type="eggNOG" id="COG5460">
    <property type="taxonomic scope" value="Bacteria"/>
</dbReference>
<evidence type="ECO:0000313" key="1">
    <source>
        <dbReference type="EMBL" id="AGF58095.1"/>
    </source>
</evidence>
<evidence type="ECO:0000313" key="2">
    <source>
        <dbReference type="Proteomes" id="UP000011728"/>
    </source>
</evidence>
<protein>
    <recommendedName>
        <fullName evidence="3">DUF2164 domain-containing protein</fullName>
    </recommendedName>
</protein>
<keyword evidence="2" id="KW-1185">Reference proteome</keyword>